<gene>
    <name evidence="2" type="ORF">FZ942_35390</name>
</gene>
<dbReference type="SUPFAM" id="SSF51735">
    <property type="entry name" value="NAD(P)-binding Rossmann-fold domains"/>
    <property type="match status" value="1"/>
</dbReference>
<dbReference type="EMBL" id="VTTN01000039">
    <property type="protein sequence ID" value="KAA0585520.1"/>
    <property type="molecule type" value="Genomic_DNA"/>
</dbReference>
<dbReference type="PROSITE" id="PS00061">
    <property type="entry name" value="ADH_SHORT"/>
    <property type="match status" value="1"/>
</dbReference>
<evidence type="ECO:0000313" key="2">
    <source>
        <dbReference type="EMBL" id="KAA0585520.1"/>
    </source>
</evidence>
<dbReference type="PANTHER" id="PTHR42760:SF132">
    <property type="entry name" value="SHORT-CHAIN DEHYDROGENASE_REDUCTASE FAMILY PROTEIN"/>
    <property type="match status" value="1"/>
</dbReference>
<dbReference type="RefSeq" id="WP_149235712.1">
    <property type="nucleotide sequence ID" value="NZ_JALJXJ010000033.1"/>
</dbReference>
<sequence length="270" mass="28283">MTPRRLVDKFALITGASRGIGRAVAERFAQEGATVAINAVAPGPQADEALEAVAAAGAAAGFPDRRHMLVYADVASSAAVDAMFGEVLAAFGRLDILVNNAGIQTEEPSESFTDETMERVLGVNLLGAAYCARAAIAHFLSRPGGGAIVNNSSVHQLIPKPGYLSYSISKGGLDNMTRTLALEFADKGIRVNSVGPGAVATDINAAWKDDPVRRKVIEGMIPMRYVATPEQMAPVFAFLASDDASYVTGQTLYACGGLTLFNEIKSNSTS</sequence>
<dbReference type="OrthoDB" id="9809287at2"/>
<dbReference type="GO" id="GO:0016616">
    <property type="term" value="F:oxidoreductase activity, acting on the CH-OH group of donors, NAD or NADP as acceptor"/>
    <property type="evidence" value="ECO:0007669"/>
    <property type="project" value="TreeGrafter"/>
</dbReference>
<dbReference type="InterPro" id="IPR002347">
    <property type="entry name" value="SDR_fam"/>
</dbReference>
<evidence type="ECO:0000313" key="3">
    <source>
        <dbReference type="Proteomes" id="UP000324927"/>
    </source>
</evidence>
<organism evidence="2 3">
    <name type="scientific">Azospirillum lipoferum</name>
    <dbReference type="NCBI Taxonomy" id="193"/>
    <lineage>
        <taxon>Bacteria</taxon>
        <taxon>Pseudomonadati</taxon>
        <taxon>Pseudomonadota</taxon>
        <taxon>Alphaproteobacteria</taxon>
        <taxon>Rhodospirillales</taxon>
        <taxon>Azospirillaceae</taxon>
        <taxon>Azospirillum</taxon>
    </lineage>
</organism>
<dbReference type="Proteomes" id="UP000324927">
    <property type="component" value="Unassembled WGS sequence"/>
</dbReference>
<proteinExistence type="inferred from homology"/>
<dbReference type="PRINTS" id="PR00080">
    <property type="entry name" value="SDRFAMILY"/>
</dbReference>
<name>A0A5A9FTM8_AZOLI</name>
<accession>A0A5A9FTM8</accession>
<keyword evidence="3" id="KW-1185">Reference proteome</keyword>
<dbReference type="AlphaFoldDB" id="A0A5A9FTM8"/>
<dbReference type="FunFam" id="3.40.50.720:FF:000084">
    <property type="entry name" value="Short-chain dehydrogenase reductase"/>
    <property type="match status" value="1"/>
</dbReference>
<reference evidence="2 3" key="1">
    <citation type="submission" date="2019-08" db="EMBL/GenBank/DDBJ databases">
        <authorList>
            <person name="Grouzdev D."/>
            <person name="Tikhonova E."/>
            <person name="Kravchenko I."/>
        </authorList>
    </citation>
    <scope>NUCLEOTIDE SEQUENCE [LARGE SCALE GENOMIC DNA]</scope>
    <source>
        <strain evidence="2 3">59b</strain>
    </source>
</reference>
<protein>
    <submittedName>
        <fullName evidence="2">SDR family oxidoreductase</fullName>
    </submittedName>
</protein>
<comment type="caution">
    <text evidence="2">The sequence shown here is derived from an EMBL/GenBank/DDBJ whole genome shotgun (WGS) entry which is preliminary data.</text>
</comment>
<dbReference type="PRINTS" id="PR00081">
    <property type="entry name" value="GDHRDH"/>
</dbReference>
<dbReference type="Gene3D" id="3.40.50.720">
    <property type="entry name" value="NAD(P)-binding Rossmann-like Domain"/>
    <property type="match status" value="1"/>
</dbReference>
<comment type="similarity">
    <text evidence="1">Belongs to the short-chain dehydrogenases/reductases (SDR) family.</text>
</comment>
<evidence type="ECO:0000256" key="1">
    <source>
        <dbReference type="ARBA" id="ARBA00006484"/>
    </source>
</evidence>
<dbReference type="PANTHER" id="PTHR42760">
    <property type="entry name" value="SHORT-CHAIN DEHYDROGENASES/REDUCTASES FAMILY MEMBER"/>
    <property type="match status" value="1"/>
</dbReference>
<dbReference type="InterPro" id="IPR036291">
    <property type="entry name" value="NAD(P)-bd_dom_sf"/>
</dbReference>
<dbReference type="Pfam" id="PF13561">
    <property type="entry name" value="adh_short_C2"/>
    <property type="match status" value="1"/>
</dbReference>
<dbReference type="InterPro" id="IPR020904">
    <property type="entry name" value="Sc_DH/Rdtase_CS"/>
</dbReference>